<feature type="domain" description="CzcB N-terminal" evidence="3">
    <location>
        <begin position="56"/>
        <end position="147"/>
    </location>
</feature>
<accession>A0A382J4U5</accession>
<dbReference type="Pfam" id="PF25971">
    <property type="entry name" value="CzcB_N"/>
    <property type="match status" value="1"/>
</dbReference>
<dbReference type="InterPro" id="IPR051909">
    <property type="entry name" value="MFP_Cation_Efflux"/>
</dbReference>
<sequence>MKNRFPFLVILILGIGAFLGIQILQLEPKKIIESDDPQEERANSSISSIERGPHGGWMFSDGDIQLEVTIFEKGTPPQFRVYPRKMSGEKIPPSQVDLIIELQRLDRIDSIKFKPTPEFLLGNQTIVEPHSFELNIKAQWQGNDYSWKFSQIEARAGISAEVIKTLGITTTKAGPAKIKIIQRLTGEVSLNEERVAHIVPRLDGVVRKVFKDLGDRVEKGELLATLESRELADVKIRYLSAVKQSKLGLKDFERETLVYKNTLTMLRLLEQQSDPEEIEHHLNNLVIGESRKLLIPAYSKFKLADSVYQREKQLHQKGISS</sequence>
<dbReference type="GO" id="GO:0015679">
    <property type="term" value="P:plasma membrane copper ion transport"/>
    <property type="evidence" value="ECO:0007669"/>
    <property type="project" value="TreeGrafter"/>
</dbReference>
<dbReference type="Pfam" id="PF25973">
    <property type="entry name" value="BSH_CzcB"/>
    <property type="match status" value="1"/>
</dbReference>
<dbReference type="GO" id="GO:0030288">
    <property type="term" value="C:outer membrane-bounded periplasmic space"/>
    <property type="evidence" value="ECO:0007669"/>
    <property type="project" value="TreeGrafter"/>
</dbReference>
<feature type="non-terminal residue" evidence="5">
    <location>
        <position position="321"/>
    </location>
</feature>
<evidence type="ECO:0000256" key="1">
    <source>
        <dbReference type="ARBA" id="ARBA00022448"/>
    </source>
</evidence>
<proteinExistence type="predicted"/>
<dbReference type="PANTHER" id="PTHR30097">
    <property type="entry name" value="CATION EFFLUX SYSTEM PROTEIN CUSB"/>
    <property type="match status" value="1"/>
</dbReference>
<evidence type="ECO:0000259" key="4">
    <source>
        <dbReference type="Pfam" id="PF25973"/>
    </source>
</evidence>
<feature type="domain" description="CzcB-like barrel-sandwich hybrid" evidence="4">
    <location>
        <begin position="194"/>
        <end position="251"/>
    </location>
</feature>
<dbReference type="PANTHER" id="PTHR30097:SF4">
    <property type="entry name" value="SLR6042 PROTEIN"/>
    <property type="match status" value="1"/>
</dbReference>
<keyword evidence="1" id="KW-0813">Transport</keyword>
<dbReference type="GO" id="GO:0060003">
    <property type="term" value="P:copper ion export"/>
    <property type="evidence" value="ECO:0007669"/>
    <property type="project" value="TreeGrafter"/>
</dbReference>
<organism evidence="5">
    <name type="scientific">marine metagenome</name>
    <dbReference type="NCBI Taxonomy" id="408172"/>
    <lineage>
        <taxon>unclassified sequences</taxon>
        <taxon>metagenomes</taxon>
        <taxon>ecological metagenomes</taxon>
    </lineage>
</organism>
<gene>
    <name evidence="5" type="ORF">METZ01_LOCUS259251</name>
</gene>
<evidence type="ECO:0000313" key="5">
    <source>
        <dbReference type="EMBL" id="SVC06397.1"/>
    </source>
</evidence>
<evidence type="ECO:0000259" key="3">
    <source>
        <dbReference type="Pfam" id="PF25971"/>
    </source>
</evidence>
<protein>
    <submittedName>
        <fullName evidence="5">Uncharacterized protein</fullName>
    </submittedName>
</protein>
<dbReference type="Gene3D" id="2.40.50.100">
    <property type="match status" value="1"/>
</dbReference>
<dbReference type="InterPro" id="IPR058647">
    <property type="entry name" value="BSH_CzcB-like"/>
</dbReference>
<dbReference type="AlphaFoldDB" id="A0A382J4U5"/>
<feature type="region of interest" description="Disordered" evidence="2">
    <location>
        <begin position="35"/>
        <end position="55"/>
    </location>
</feature>
<dbReference type="GO" id="GO:0046914">
    <property type="term" value="F:transition metal ion binding"/>
    <property type="evidence" value="ECO:0007669"/>
    <property type="project" value="TreeGrafter"/>
</dbReference>
<dbReference type="InterPro" id="IPR058646">
    <property type="entry name" value="CzcB_N"/>
</dbReference>
<reference evidence="5" key="1">
    <citation type="submission" date="2018-05" db="EMBL/GenBank/DDBJ databases">
        <authorList>
            <person name="Lanie J.A."/>
            <person name="Ng W.-L."/>
            <person name="Kazmierczak K.M."/>
            <person name="Andrzejewski T.M."/>
            <person name="Davidsen T.M."/>
            <person name="Wayne K.J."/>
            <person name="Tettelin H."/>
            <person name="Glass J.I."/>
            <person name="Rusch D."/>
            <person name="Podicherti R."/>
            <person name="Tsui H.-C.T."/>
            <person name="Winkler M.E."/>
        </authorList>
    </citation>
    <scope>NUCLEOTIDE SEQUENCE</scope>
</reference>
<dbReference type="EMBL" id="UINC01071474">
    <property type="protein sequence ID" value="SVC06397.1"/>
    <property type="molecule type" value="Genomic_DNA"/>
</dbReference>
<evidence type="ECO:0000256" key="2">
    <source>
        <dbReference type="SAM" id="MobiDB-lite"/>
    </source>
</evidence>
<name>A0A382J4U5_9ZZZZ</name>